<dbReference type="PANTHER" id="PTHR43674">
    <property type="entry name" value="NITRILASE C965.09-RELATED"/>
    <property type="match status" value="1"/>
</dbReference>
<keyword evidence="5" id="KW-1185">Reference proteome</keyword>
<organism evidence="4 5">
    <name type="scientific">Gordonia phthalatica</name>
    <dbReference type="NCBI Taxonomy" id="1136941"/>
    <lineage>
        <taxon>Bacteria</taxon>
        <taxon>Bacillati</taxon>
        <taxon>Actinomycetota</taxon>
        <taxon>Actinomycetes</taxon>
        <taxon>Mycobacteriales</taxon>
        <taxon>Gordoniaceae</taxon>
        <taxon>Gordonia</taxon>
    </lineage>
</organism>
<keyword evidence="2 4" id="KW-0378">Hydrolase</keyword>
<evidence type="ECO:0000256" key="2">
    <source>
        <dbReference type="ARBA" id="ARBA00022801"/>
    </source>
</evidence>
<dbReference type="RefSeq" id="WP_062392894.1">
    <property type="nucleotide sequence ID" value="NZ_CP011853.1"/>
</dbReference>
<dbReference type="InterPro" id="IPR050345">
    <property type="entry name" value="Aliph_Amidase/BUP"/>
</dbReference>
<evidence type="ECO:0000313" key="4">
    <source>
        <dbReference type="EMBL" id="ALG84895.1"/>
    </source>
</evidence>
<dbReference type="PROSITE" id="PS50263">
    <property type="entry name" value="CN_HYDROLASE"/>
    <property type="match status" value="1"/>
</dbReference>
<dbReference type="STRING" id="1136941.ACH46_10795"/>
<proteinExistence type="inferred from homology"/>
<dbReference type="InterPro" id="IPR003010">
    <property type="entry name" value="C-N_Hydrolase"/>
</dbReference>
<dbReference type="InterPro" id="IPR036526">
    <property type="entry name" value="C-N_Hydrolase_sf"/>
</dbReference>
<evidence type="ECO:0000256" key="1">
    <source>
        <dbReference type="ARBA" id="ARBA00010613"/>
    </source>
</evidence>
<dbReference type="InterPro" id="IPR001110">
    <property type="entry name" value="UPF0012_CS"/>
</dbReference>
<evidence type="ECO:0000259" key="3">
    <source>
        <dbReference type="PROSITE" id="PS50263"/>
    </source>
</evidence>
<dbReference type="GO" id="GO:0016811">
    <property type="term" value="F:hydrolase activity, acting on carbon-nitrogen (but not peptide) bonds, in linear amides"/>
    <property type="evidence" value="ECO:0007669"/>
    <property type="project" value="UniProtKB-ARBA"/>
</dbReference>
<evidence type="ECO:0000313" key="5">
    <source>
        <dbReference type="Proteomes" id="UP000063789"/>
    </source>
</evidence>
<reference evidence="4 5" key="2">
    <citation type="journal article" date="2017" name="Int. J. Syst. Evol. Microbiol.">
        <title>Gordonia phthalatica sp. nov., a di-n-butyl phthalate-degrading bacterium isolated from activated sludge.</title>
        <authorList>
            <person name="Jin D."/>
            <person name="Kong X."/>
            <person name="Jia M."/>
            <person name="Yu X."/>
            <person name="Wang X."/>
            <person name="Zhuang X."/>
            <person name="Deng Y."/>
            <person name="Bai Z."/>
        </authorList>
    </citation>
    <scope>NUCLEOTIDE SEQUENCE [LARGE SCALE GENOMIC DNA]</scope>
    <source>
        <strain evidence="4 5">QH-11</strain>
    </source>
</reference>
<dbReference type="KEGG" id="goq:ACH46_10795"/>
<dbReference type="PANTHER" id="PTHR43674:SF2">
    <property type="entry name" value="BETA-UREIDOPROPIONASE"/>
    <property type="match status" value="1"/>
</dbReference>
<dbReference type="PATRIC" id="fig|1136941.3.peg.2197"/>
<dbReference type="AlphaFoldDB" id="A0A0N7FUP0"/>
<dbReference type="PROSITE" id="PS01227">
    <property type="entry name" value="UPF0012"/>
    <property type="match status" value="1"/>
</dbReference>
<dbReference type="OrthoDB" id="4008466at2"/>
<protein>
    <submittedName>
        <fullName evidence="4">Hydrolase</fullName>
    </submittedName>
</protein>
<accession>A0A0N7FUP0</accession>
<dbReference type="Pfam" id="PF00795">
    <property type="entry name" value="CN_hydrolase"/>
    <property type="match status" value="1"/>
</dbReference>
<sequence length="284" mass="30001">MRIAMFQGPAASDVAGSLDEVAAAAADAAARGAEILVCAELTCTGYREHRTAEPRPDDGPRGPIATAMAQAARDAGLAIAYGYSELDQTDDVLLHNSVAVIGRGGDVLAHYRKTHLYRPTGGADGSPDDRPFVPGTDLVVQFPLGGLTCGVLICYDVEFPEAVRAHALAGTDWLLVPTALAHPDTQVATVLVPARAIESQMFVTYVNRVGTEHRDDAGNRDGGGAPVVYCGLSCTVGPDGVELSRAGDVPVVLVTDLDPERLAASRRRNPYLRDRRVDLYRGPS</sequence>
<dbReference type="SUPFAM" id="SSF56317">
    <property type="entry name" value="Carbon-nitrogen hydrolase"/>
    <property type="match status" value="1"/>
</dbReference>
<name>A0A0N7FUP0_9ACTN</name>
<feature type="domain" description="CN hydrolase" evidence="3">
    <location>
        <begin position="1"/>
        <end position="259"/>
    </location>
</feature>
<dbReference type="Proteomes" id="UP000063789">
    <property type="component" value="Chromosome"/>
</dbReference>
<gene>
    <name evidence="4" type="ORF">ACH46_10795</name>
</gene>
<comment type="similarity">
    <text evidence="1">Belongs to the carbon-nitrogen hydrolase superfamily. NIT1/NIT2 family.</text>
</comment>
<dbReference type="EMBL" id="CP011853">
    <property type="protein sequence ID" value="ALG84895.1"/>
    <property type="molecule type" value="Genomic_DNA"/>
</dbReference>
<reference evidence="5" key="1">
    <citation type="submission" date="2015-06" db="EMBL/GenBank/DDBJ databases">
        <title>Complete genome sequence and metabolic analysis of phthalate degradation pathway in Gordonia sp. QH-11.</title>
        <authorList>
            <person name="Jin D."/>
            <person name="Kong X."/>
            <person name="Bai Z."/>
        </authorList>
    </citation>
    <scope>NUCLEOTIDE SEQUENCE [LARGE SCALE GENOMIC DNA]</scope>
    <source>
        <strain evidence="5">QH-11</strain>
    </source>
</reference>
<dbReference type="Gene3D" id="3.60.110.10">
    <property type="entry name" value="Carbon-nitrogen hydrolase"/>
    <property type="match status" value="1"/>
</dbReference>